<name>B4S846_PROA2</name>
<feature type="signal peptide" evidence="1">
    <location>
        <begin position="1"/>
        <end position="32"/>
    </location>
</feature>
<evidence type="ECO:0000313" key="3">
    <source>
        <dbReference type="Proteomes" id="UP000002725"/>
    </source>
</evidence>
<reference evidence="2" key="1">
    <citation type="submission" date="2008-06" db="EMBL/GenBank/DDBJ databases">
        <title>Complete sequence of chromosome of Prosthecochloris aestuarii DSM 271.</title>
        <authorList>
            <consortium name="US DOE Joint Genome Institute"/>
            <person name="Lucas S."/>
            <person name="Copeland A."/>
            <person name="Lapidus A."/>
            <person name="Glavina del Rio T."/>
            <person name="Dalin E."/>
            <person name="Tice H."/>
            <person name="Bruce D."/>
            <person name="Goodwin L."/>
            <person name="Pitluck S."/>
            <person name="Schmutz J."/>
            <person name="Larimer F."/>
            <person name="Land M."/>
            <person name="Hauser L."/>
            <person name="Kyrpides N."/>
            <person name="Anderson I."/>
            <person name="Liu Z."/>
            <person name="Li T."/>
            <person name="Zhao F."/>
            <person name="Overmann J."/>
            <person name="Bryant D.A."/>
            <person name="Richardson P."/>
        </authorList>
    </citation>
    <scope>NUCLEOTIDE SEQUENCE [LARGE SCALE GENOMIC DNA]</scope>
    <source>
        <strain evidence="2">DSM 271</strain>
    </source>
</reference>
<accession>B4S846</accession>
<sequence length="118" mass="12746">MYSTMHNCLRLSRKTSVLVLIIILAISSAAFALDLETARSQGLAGETDSGLLAKPPGADNAAVSLITTVNAQREAEYTRIAAQNSITSEVVGKMMFEKIFTKLPSGTWVRVNGSWSRK</sequence>
<keyword evidence="1" id="KW-0732">Signal</keyword>
<organism evidence="2 3">
    <name type="scientific">Prosthecochloris aestuarii (strain DSM 271 / SK 413)</name>
    <dbReference type="NCBI Taxonomy" id="290512"/>
    <lineage>
        <taxon>Bacteria</taxon>
        <taxon>Pseudomonadati</taxon>
        <taxon>Chlorobiota</taxon>
        <taxon>Chlorobiia</taxon>
        <taxon>Chlorobiales</taxon>
        <taxon>Chlorobiaceae</taxon>
        <taxon>Prosthecochloris</taxon>
    </lineage>
</organism>
<dbReference type="HOGENOM" id="CLU_146585_1_0_10"/>
<evidence type="ECO:0000256" key="1">
    <source>
        <dbReference type="SAM" id="SignalP"/>
    </source>
</evidence>
<evidence type="ECO:0008006" key="4">
    <source>
        <dbReference type="Google" id="ProtNLM"/>
    </source>
</evidence>
<dbReference type="KEGG" id="paa:Paes_1204"/>
<proteinExistence type="predicted"/>
<dbReference type="RefSeq" id="WP_012505768.1">
    <property type="nucleotide sequence ID" value="NC_011059.1"/>
</dbReference>
<dbReference type="AlphaFoldDB" id="B4S846"/>
<dbReference type="InterPro" id="IPR008309">
    <property type="entry name" value="YdbL"/>
</dbReference>
<dbReference type="eggNOG" id="COG3784">
    <property type="taxonomic scope" value="Bacteria"/>
</dbReference>
<dbReference type="Pfam" id="PF07027">
    <property type="entry name" value="DUF1318"/>
    <property type="match status" value="1"/>
</dbReference>
<dbReference type="EMBL" id="CP001108">
    <property type="protein sequence ID" value="ACF46233.1"/>
    <property type="molecule type" value="Genomic_DNA"/>
</dbReference>
<dbReference type="STRING" id="290512.Paes_1204"/>
<protein>
    <recommendedName>
        <fullName evidence="4">DUF1318 domain-containing protein</fullName>
    </recommendedName>
</protein>
<evidence type="ECO:0000313" key="2">
    <source>
        <dbReference type="EMBL" id="ACF46233.1"/>
    </source>
</evidence>
<gene>
    <name evidence="2" type="ordered locus">Paes_1204</name>
</gene>
<keyword evidence="3" id="KW-1185">Reference proteome</keyword>
<dbReference type="PIRSF" id="PIRSF025560">
    <property type="entry name" value="UCP025560"/>
    <property type="match status" value="1"/>
</dbReference>
<dbReference type="Proteomes" id="UP000002725">
    <property type="component" value="Chromosome"/>
</dbReference>
<feature type="chain" id="PRO_5002825801" description="DUF1318 domain-containing protein" evidence="1">
    <location>
        <begin position="33"/>
        <end position="118"/>
    </location>
</feature>